<dbReference type="InterPro" id="IPR021878">
    <property type="entry name" value="TgpA_N"/>
</dbReference>
<feature type="domain" description="Transglutaminase-like" evidence="3">
    <location>
        <begin position="499"/>
        <end position="569"/>
    </location>
</feature>
<keyword evidence="2" id="KW-1133">Transmembrane helix</keyword>
<feature type="transmembrane region" description="Helical" evidence="2">
    <location>
        <begin position="236"/>
        <end position="254"/>
    </location>
</feature>
<feature type="transmembrane region" description="Helical" evidence="2">
    <location>
        <begin position="178"/>
        <end position="201"/>
    </location>
</feature>
<sequence length="806" mass="86543">MSAPAASTLSFQRPLGRLHGGLRDALLLALVASMTTWAALLSWKGFAVTWGGFMGPLVTIAVVVALSGAVLRWLRVPGPLVVLAQVVIVGAVVSLYICGSPLPIGDAYTRLDLAFQEASASAQQYSAPVPRGVPPIDPLLIAGGAACMLLVDIVVGTLRRVPLAGLPLLTVYSIPVSLLGGGVSWIVFTFTTIGFLLMLYLQESRQIARWGRPLGSDAISDPSGFGVSNGALRSSAAGIGAAATALAIVVPLFVPTLGLEVFSGGFGQGGGNQIKIVNPTTDLMRDLRRPQDYDMVKVVTDDPSPSYLRIAVLNRFSDNEWSSGDRTASSDQSATGELPPPAGLDPSVPTREFSYDVTISPDFISTWLPTQFPISAIQATGDWRYDLTTMDFMAFDDDLKTSGMSYSMTALQPTLSAEAMARSSVASNLMNTQFTDLPTDLPSSIRNTATTITADYPTRFQKAVAIQNWLRDNGHYTLQDAPSGNGSDTLEDFLNPSLDGIYLTGYCEQFAAAMAVMARTLNIPSRMAIGFLQPEQEADGSWVYSAWDLHAWPELYFPGSGWVRFEPTPPLRATSVPGYTQHEFPQVDPSDLPSTGATSDDILRPTVSDPKENNQQGQSADESGTSIPWRAIGLGVLVMALLVVLALLPRGLRRRRRARRLEDGAEPVWIELRDTVVDLGLTWPAGRSPRETGSHLVHYFGRPVGTDPAARPRHGADVAPEAEVALERIVGTIELQRYARPGSDQAAILKADAETVIGALEGGVTPGALRRATWLPRSLFVSRRRPTQRSSSNDEVTYTGVVDHVG</sequence>
<evidence type="ECO:0000259" key="3">
    <source>
        <dbReference type="SMART" id="SM00460"/>
    </source>
</evidence>
<keyword evidence="2" id="KW-0812">Transmembrane</keyword>
<feature type="region of interest" description="Disordered" evidence="1">
    <location>
        <begin position="574"/>
        <end position="625"/>
    </location>
</feature>
<feature type="transmembrane region" description="Helical" evidence="2">
    <location>
        <begin position="80"/>
        <end position="98"/>
    </location>
</feature>
<keyword evidence="5" id="KW-1185">Reference proteome</keyword>
<dbReference type="PANTHER" id="PTHR42736">
    <property type="entry name" value="PROTEIN-GLUTAMINE GAMMA-GLUTAMYLTRANSFERASE"/>
    <property type="match status" value="1"/>
</dbReference>
<feature type="transmembrane region" description="Helical" evidence="2">
    <location>
        <begin position="139"/>
        <end position="158"/>
    </location>
</feature>
<evidence type="ECO:0000256" key="2">
    <source>
        <dbReference type="SAM" id="Phobius"/>
    </source>
</evidence>
<dbReference type="SMART" id="SM00460">
    <property type="entry name" value="TGc"/>
    <property type="match status" value="1"/>
</dbReference>
<evidence type="ECO:0000256" key="1">
    <source>
        <dbReference type="SAM" id="MobiDB-lite"/>
    </source>
</evidence>
<protein>
    <submittedName>
        <fullName evidence="4">Transglutaminase domain-containing protein</fullName>
    </submittedName>
</protein>
<feature type="transmembrane region" description="Helical" evidence="2">
    <location>
        <begin position="50"/>
        <end position="74"/>
    </location>
</feature>
<dbReference type="Pfam" id="PF11992">
    <property type="entry name" value="TgpA_N"/>
    <property type="match status" value="1"/>
</dbReference>
<dbReference type="Proteomes" id="UP000660668">
    <property type="component" value="Unassembled WGS sequence"/>
</dbReference>
<dbReference type="RefSeq" id="WP_194695470.1">
    <property type="nucleotide sequence ID" value="NZ_JADKPO010000006.1"/>
</dbReference>
<comment type="caution">
    <text evidence="4">The sequence shown here is derived from an EMBL/GenBank/DDBJ whole genome shotgun (WGS) entry which is preliminary data.</text>
</comment>
<evidence type="ECO:0000313" key="4">
    <source>
        <dbReference type="EMBL" id="MBF4767317.1"/>
    </source>
</evidence>
<dbReference type="InterPro" id="IPR052901">
    <property type="entry name" value="Bact_TGase-like"/>
</dbReference>
<feature type="transmembrane region" description="Helical" evidence="2">
    <location>
        <begin position="25"/>
        <end position="43"/>
    </location>
</feature>
<feature type="region of interest" description="Disordered" evidence="1">
    <location>
        <begin position="320"/>
        <end position="349"/>
    </location>
</feature>
<feature type="compositionally biased region" description="Polar residues" evidence="1">
    <location>
        <begin position="613"/>
        <end position="625"/>
    </location>
</feature>
<feature type="transmembrane region" description="Helical" evidence="2">
    <location>
        <begin position="627"/>
        <end position="648"/>
    </location>
</feature>
<keyword evidence="2" id="KW-0472">Membrane</keyword>
<reference evidence="4" key="1">
    <citation type="submission" date="2020-11" db="EMBL/GenBank/DDBJ databases">
        <title>Nocardioides cynanchi sp. nov., isolated from soil of rhizosphere of Cynanchum wilfordii.</title>
        <authorList>
            <person name="Lee J.-S."/>
            <person name="Suh M.K."/>
            <person name="Kim J.-S."/>
        </authorList>
    </citation>
    <scope>NUCLEOTIDE SEQUENCE</scope>
    <source>
        <strain evidence="4">KCTC 19276</strain>
    </source>
</reference>
<evidence type="ECO:0000313" key="5">
    <source>
        <dbReference type="Proteomes" id="UP000660668"/>
    </source>
</evidence>
<dbReference type="Gene3D" id="3.10.620.30">
    <property type="match status" value="1"/>
</dbReference>
<feature type="compositionally biased region" description="Polar residues" evidence="1">
    <location>
        <begin position="320"/>
        <end position="335"/>
    </location>
</feature>
<dbReference type="Pfam" id="PF01841">
    <property type="entry name" value="Transglut_core"/>
    <property type="match status" value="1"/>
</dbReference>
<accession>A0A930VML2</accession>
<dbReference type="AlphaFoldDB" id="A0A930VML2"/>
<dbReference type="PANTHER" id="PTHR42736:SF1">
    <property type="entry name" value="PROTEIN-GLUTAMINE GAMMA-GLUTAMYLTRANSFERASE"/>
    <property type="match status" value="1"/>
</dbReference>
<feature type="region of interest" description="Disordered" evidence="1">
    <location>
        <begin position="784"/>
        <end position="806"/>
    </location>
</feature>
<proteinExistence type="predicted"/>
<gene>
    <name evidence="4" type="ORF">ISU10_06010</name>
</gene>
<dbReference type="EMBL" id="JADKPO010000006">
    <property type="protein sequence ID" value="MBF4767317.1"/>
    <property type="molecule type" value="Genomic_DNA"/>
</dbReference>
<dbReference type="InterPro" id="IPR038765">
    <property type="entry name" value="Papain-like_cys_pep_sf"/>
</dbReference>
<organism evidence="4 5">
    <name type="scientific">Nocardioides agariphilus</name>
    <dbReference type="NCBI Taxonomy" id="433664"/>
    <lineage>
        <taxon>Bacteria</taxon>
        <taxon>Bacillati</taxon>
        <taxon>Actinomycetota</taxon>
        <taxon>Actinomycetes</taxon>
        <taxon>Propionibacteriales</taxon>
        <taxon>Nocardioidaceae</taxon>
        <taxon>Nocardioides</taxon>
    </lineage>
</organism>
<dbReference type="InterPro" id="IPR002931">
    <property type="entry name" value="Transglutaminase-like"/>
</dbReference>
<dbReference type="SUPFAM" id="SSF54001">
    <property type="entry name" value="Cysteine proteinases"/>
    <property type="match status" value="1"/>
</dbReference>
<name>A0A930VML2_9ACTN</name>